<dbReference type="Pfam" id="PF13231">
    <property type="entry name" value="PMT_2"/>
    <property type="match status" value="1"/>
</dbReference>
<feature type="transmembrane region" description="Helical" evidence="8">
    <location>
        <begin position="372"/>
        <end position="389"/>
    </location>
</feature>
<dbReference type="EMBL" id="CP000552">
    <property type="protein sequence ID" value="ABM72883.1"/>
    <property type="molecule type" value="Genomic_DNA"/>
</dbReference>
<feature type="transmembrane region" description="Helical" evidence="8">
    <location>
        <begin position="337"/>
        <end position="360"/>
    </location>
</feature>
<dbReference type="PANTHER" id="PTHR33908:SF3">
    <property type="entry name" value="UNDECAPRENYL PHOSPHATE-ALPHA-4-AMINO-4-DEOXY-L-ARABINOSE ARABINOSYL TRANSFERASE"/>
    <property type="match status" value="1"/>
</dbReference>
<dbReference type="GO" id="GO:0009103">
    <property type="term" value="P:lipopolysaccharide biosynthetic process"/>
    <property type="evidence" value="ECO:0007669"/>
    <property type="project" value="UniProtKB-ARBA"/>
</dbReference>
<keyword evidence="3 10" id="KW-0328">Glycosyltransferase</keyword>
<evidence type="ECO:0000256" key="7">
    <source>
        <dbReference type="ARBA" id="ARBA00023136"/>
    </source>
</evidence>
<evidence type="ECO:0000256" key="1">
    <source>
        <dbReference type="ARBA" id="ARBA00004651"/>
    </source>
</evidence>
<dbReference type="eggNOG" id="COG1807">
    <property type="taxonomic scope" value="Bacteria"/>
</dbReference>
<dbReference type="InterPro" id="IPR050297">
    <property type="entry name" value="LipidA_mod_glycosyltrf_83"/>
</dbReference>
<dbReference type="PANTHER" id="PTHR33908">
    <property type="entry name" value="MANNOSYLTRANSFERASE YKCB-RELATED"/>
    <property type="match status" value="1"/>
</dbReference>
<dbReference type="RefSeq" id="WP_011820976.1">
    <property type="nucleotide sequence ID" value="NC_008817.1"/>
</dbReference>
<evidence type="ECO:0000256" key="5">
    <source>
        <dbReference type="ARBA" id="ARBA00022692"/>
    </source>
</evidence>
<dbReference type="CAZy" id="GT83">
    <property type="family name" value="Glycosyltransferase Family 83"/>
</dbReference>
<feature type="transmembrane region" description="Helical" evidence="8">
    <location>
        <begin position="83"/>
        <end position="101"/>
    </location>
</feature>
<sequence>MIDRNKFFKKVLKICLFIPLIFYYGKKSYIAFDEGFYALQARWILEKGNWTIPLWWDEYVLDRTNGLQVLIAKSQEIFGKNLFAAYLPTTIAAILMLIITYKLHEEFFGKNHAIVSPLILSTTYLWFDYSHLATQDLIYSSLVTIGVFSLVKIKKHKSNFYILLFGTWIGLAFMMKTFLVAVPLAALTPYILSKRKLLFNTFFWLGLLIGFIPYLIWTYSINTYLDQNIIFYLFGKFNFLSNKNDSTNPFYYYLWNIPITFLPWSIFSIIGLSSNTLENKNGNEKLILIYFPLILILILSIFSTKTPYYPLQISSILSLNSYIGIKYLFSSKRYKSIVIFITSRLIPLFISALVVTYIIFFKSVLNLTIKENIFIILGLISFSIAWSYIKDTSNLKKIFTTLIIGPYLLTALLLQSGLFTDRSRELRETMEYLSSLDILKNQVIKVDKRNIGNEIAQSKIIRISLLTPNLGDGIENLEKMNPSDLAWSNLSSKELSETDSFQIIYDYEILSPWKLIRKNR</sequence>
<evidence type="ECO:0000256" key="6">
    <source>
        <dbReference type="ARBA" id="ARBA00022989"/>
    </source>
</evidence>
<dbReference type="GO" id="GO:0016763">
    <property type="term" value="F:pentosyltransferase activity"/>
    <property type="evidence" value="ECO:0007669"/>
    <property type="project" value="TreeGrafter"/>
</dbReference>
<gene>
    <name evidence="10" type="ordered locus">P9515_16761</name>
</gene>
<feature type="transmembrane region" description="Helical" evidence="8">
    <location>
        <begin position="160"/>
        <end position="185"/>
    </location>
</feature>
<evidence type="ECO:0000256" key="2">
    <source>
        <dbReference type="ARBA" id="ARBA00022475"/>
    </source>
</evidence>
<keyword evidence="7 8" id="KW-0472">Membrane</keyword>
<feature type="transmembrane region" description="Helical" evidence="8">
    <location>
        <begin position="253"/>
        <end position="274"/>
    </location>
</feature>
<feature type="transmembrane region" description="Helical" evidence="8">
    <location>
        <begin position="398"/>
        <end position="419"/>
    </location>
</feature>
<accession>A2BYM2</accession>
<dbReference type="AlphaFoldDB" id="A2BYM2"/>
<feature type="domain" description="Glycosyltransferase RgtA/B/C/D-like" evidence="9">
    <location>
        <begin position="70"/>
        <end position="217"/>
    </location>
</feature>
<keyword evidence="6 8" id="KW-1133">Transmembrane helix</keyword>
<evidence type="ECO:0000313" key="11">
    <source>
        <dbReference type="Proteomes" id="UP000001589"/>
    </source>
</evidence>
<dbReference type="GeneID" id="60201815"/>
<feature type="transmembrane region" description="Helical" evidence="8">
    <location>
        <begin position="286"/>
        <end position="302"/>
    </location>
</feature>
<feature type="transmembrane region" description="Helical" evidence="8">
    <location>
        <begin position="308"/>
        <end position="325"/>
    </location>
</feature>
<dbReference type="Proteomes" id="UP000001589">
    <property type="component" value="Chromosome"/>
</dbReference>
<dbReference type="STRING" id="167542.P9515_16761"/>
<organism evidence="10 11">
    <name type="scientific">Prochlorococcus marinus (strain MIT 9515)</name>
    <dbReference type="NCBI Taxonomy" id="167542"/>
    <lineage>
        <taxon>Bacteria</taxon>
        <taxon>Bacillati</taxon>
        <taxon>Cyanobacteriota</taxon>
        <taxon>Cyanophyceae</taxon>
        <taxon>Synechococcales</taxon>
        <taxon>Prochlorococcaceae</taxon>
        <taxon>Prochlorococcus</taxon>
    </lineage>
</organism>
<dbReference type="HOGENOM" id="CLU_038252_0_0_3"/>
<name>A2BYM2_PROM5</name>
<reference evidence="10 11" key="1">
    <citation type="journal article" date="2007" name="PLoS Genet.">
        <title>Patterns and implications of gene gain and loss in the evolution of Prochlorococcus.</title>
        <authorList>
            <person name="Kettler G.C."/>
            <person name="Martiny A.C."/>
            <person name="Huang K."/>
            <person name="Zucker J."/>
            <person name="Coleman M.L."/>
            <person name="Rodrigue S."/>
            <person name="Chen F."/>
            <person name="Lapidus A."/>
            <person name="Ferriera S."/>
            <person name="Johnson J."/>
            <person name="Steglich C."/>
            <person name="Church G.M."/>
            <person name="Richardson P."/>
            <person name="Chisholm S.W."/>
        </authorList>
    </citation>
    <scope>NUCLEOTIDE SEQUENCE [LARGE SCALE GENOMIC DNA]</scope>
    <source>
        <strain evidence="10 11">MIT 9515</strain>
    </source>
</reference>
<protein>
    <submittedName>
        <fullName evidence="10">Dolichyl-phosphate-mannose-proteinmannosyltransferase</fullName>
    </submittedName>
</protein>
<dbReference type="KEGG" id="pmc:P9515_16761"/>
<proteinExistence type="predicted"/>
<keyword evidence="2" id="KW-1003">Cell membrane</keyword>
<comment type="subcellular location">
    <subcellularLocation>
        <location evidence="1">Cell membrane</location>
        <topology evidence="1">Multi-pass membrane protein</topology>
    </subcellularLocation>
</comment>
<feature type="transmembrane region" description="Helical" evidence="8">
    <location>
        <begin position="197"/>
        <end position="217"/>
    </location>
</feature>
<evidence type="ECO:0000256" key="8">
    <source>
        <dbReference type="SAM" id="Phobius"/>
    </source>
</evidence>
<keyword evidence="4 10" id="KW-0808">Transferase</keyword>
<evidence type="ECO:0000256" key="3">
    <source>
        <dbReference type="ARBA" id="ARBA00022676"/>
    </source>
</evidence>
<dbReference type="GO" id="GO:0010041">
    <property type="term" value="P:response to iron(III) ion"/>
    <property type="evidence" value="ECO:0007669"/>
    <property type="project" value="TreeGrafter"/>
</dbReference>
<evidence type="ECO:0000259" key="9">
    <source>
        <dbReference type="Pfam" id="PF13231"/>
    </source>
</evidence>
<evidence type="ECO:0000313" key="10">
    <source>
        <dbReference type="EMBL" id="ABM72883.1"/>
    </source>
</evidence>
<keyword evidence="5 8" id="KW-0812">Transmembrane</keyword>
<dbReference type="InterPro" id="IPR038731">
    <property type="entry name" value="RgtA/B/C-like"/>
</dbReference>
<dbReference type="GO" id="GO:0005886">
    <property type="term" value="C:plasma membrane"/>
    <property type="evidence" value="ECO:0007669"/>
    <property type="project" value="UniProtKB-SubCell"/>
</dbReference>
<dbReference type="OrthoDB" id="517818at2"/>
<evidence type="ECO:0000256" key="4">
    <source>
        <dbReference type="ARBA" id="ARBA00022679"/>
    </source>
</evidence>